<evidence type="ECO:0000259" key="3">
    <source>
        <dbReference type="PROSITE" id="PS50878"/>
    </source>
</evidence>
<keyword evidence="1" id="KW-0175">Coiled coil</keyword>
<evidence type="ECO:0000256" key="2">
    <source>
        <dbReference type="SAM" id="MobiDB-lite"/>
    </source>
</evidence>
<accession>A0A9W6X3P1</accession>
<feature type="compositionally biased region" description="Low complexity" evidence="2">
    <location>
        <begin position="282"/>
        <end position="291"/>
    </location>
</feature>
<feature type="coiled-coil region" evidence="1">
    <location>
        <begin position="86"/>
        <end position="113"/>
    </location>
</feature>
<dbReference type="Proteomes" id="UP001165083">
    <property type="component" value="Unassembled WGS sequence"/>
</dbReference>
<dbReference type="Gene3D" id="3.10.10.10">
    <property type="entry name" value="HIV Type 1 Reverse Transcriptase, subunit A, domain 1"/>
    <property type="match status" value="1"/>
</dbReference>
<dbReference type="InterPro" id="IPR000477">
    <property type="entry name" value="RT_dom"/>
</dbReference>
<comment type="caution">
    <text evidence="4">The sequence shown here is derived from an EMBL/GenBank/DDBJ whole genome shotgun (WGS) entry which is preliminary data.</text>
</comment>
<dbReference type="Pfam" id="PF00078">
    <property type="entry name" value="RVT_1"/>
    <property type="match status" value="1"/>
</dbReference>
<feature type="region of interest" description="Disordered" evidence="2">
    <location>
        <begin position="247"/>
        <end position="301"/>
    </location>
</feature>
<name>A0A9W6X3P1_9STRA</name>
<dbReference type="Gene3D" id="3.30.70.270">
    <property type="match status" value="2"/>
</dbReference>
<reference evidence="4" key="1">
    <citation type="submission" date="2023-04" db="EMBL/GenBank/DDBJ databases">
        <title>Phytophthora lilii NBRC 32176.</title>
        <authorList>
            <person name="Ichikawa N."/>
            <person name="Sato H."/>
            <person name="Tonouchi N."/>
        </authorList>
    </citation>
    <scope>NUCLEOTIDE SEQUENCE</scope>
    <source>
        <strain evidence="4">NBRC 32176</strain>
    </source>
</reference>
<gene>
    <name evidence="4" type="ORF">Plil01_001274600</name>
</gene>
<dbReference type="InterPro" id="IPR043128">
    <property type="entry name" value="Rev_trsase/Diguanyl_cyclase"/>
</dbReference>
<dbReference type="SUPFAM" id="SSF56672">
    <property type="entry name" value="DNA/RNA polymerases"/>
    <property type="match status" value="1"/>
</dbReference>
<proteinExistence type="predicted"/>
<dbReference type="AlphaFoldDB" id="A0A9W6X3P1"/>
<sequence>MVPVSAGEMPIAVYPPLPTFSDHDPRLKQETTTRTAVLQGSETRRQVEALAHHSAAAYQRNAEQIGQVQLQQDRLAAQTSEYLQAQHDQQALLDEQQEEMRRQMDEHRKYLEEQYKILKAAEQAVGLQGQRLETLAEAVQPHLQARWGAFTQGAAPAASERPQDISTVTVAAGTNLPVPPIYRGSSKKEKREFMDSYAIYSRRIKALNQGSPVKILRDATQRLHRARNDGEFEDFMRFEAHISAQHPVKGNAKPLQQQNQAKRGTGGPQGVGKTNSTHEQQNKNNSKQKPKNSGDPRPKKCYKCGDQTHGVFQCPDVAGPAEAKELYEATTGKKVLKPVMAVAQPKNATPRSPTTISCVVMDTLETEITPDSAAEVSMVATNLLNQLVAEGTWIKHQEIVGKAEVTGVGEKPVQVKSKVQIDLKFSTPGGPLVLRNVICWVTECGLPPGVGDLLLCRWIMERLGYSPEKLLAAAQQVRAEWDMSDIDDRSANGIASILAYSGARQTPVITEEERREEIRIILLEKVDEAGRVGATAEFCEELKTILMKFNDVFRIIIGRDPPVDMPPMEVTLKPGAVPVRCKARRYSPVHRASLKKHINALISAGLCYRNPRSKWCSPLHVVNKPEAGAHRMTVDGRGPNAWMESTVWPMPILETVFEQLRGSSRYFSLDFFKGFWQFAMAVLCQEIYSILTEEGVITPTRVLMGGTNSVAYVQSTVQQMFDELFNNGLMIWIDDLLGYTDRDEGLLELLKKVLTICQTKGLKLNPKKCKFYLREALWCGRVVSGEGVCHDPARISALSNLPAPTTGQELQQFVCTLNWMRSSLPAFNKLIGPLVKMMAKVYERAGGRKKP</sequence>
<dbReference type="PROSITE" id="PS50878">
    <property type="entry name" value="RT_POL"/>
    <property type="match status" value="1"/>
</dbReference>
<dbReference type="EMBL" id="BSXW01000805">
    <property type="protein sequence ID" value="GMF29939.1"/>
    <property type="molecule type" value="Genomic_DNA"/>
</dbReference>
<protein>
    <submittedName>
        <fullName evidence="4">Unnamed protein product</fullName>
    </submittedName>
</protein>
<dbReference type="PANTHER" id="PTHR33064">
    <property type="entry name" value="POL PROTEIN"/>
    <property type="match status" value="1"/>
</dbReference>
<organism evidence="4 5">
    <name type="scientific">Phytophthora lilii</name>
    <dbReference type="NCBI Taxonomy" id="2077276"/>
    <lineage>
        <taxon>Eukaryota</taxon>
        <taxon>Sar</taxon>
        <taxon>Stramenopiles</taxon>
        <taxon>Oomycota</taxon>
        <taxon>Peronosporomycetes</taxon>
        <taxon>Peronosporales</taxon>
        <taxon>Peronosporaceae</taxon>
        <taxon>Phytophthora</taxon>
    </lineage>
</organism>
<evidence type="ECO:0000313" key="5">
    <source>
        <dbReference type="Proteomes" id="UP001165083"/>
    </source>
</evidence>
<dbReference type="PANTHER" id="PTHR33064:SF37">
    <property type="entry name" value="RIBONUCLEASE H"/>
    <property type="match status" value="1"/>
</dbReference>
<dbReference type="OrthoDB" id="124072at2759"/>
<keyword evidence="5" id="KW-1185">Reference proteome</keyword>
<feature type="domain" description="Reverse transcriptase" evidence="3">
    <location>
        <begin position="603"/>
        <end position="783"/>
    </location>
</feature>
<evidence type="ECO:0000313" key="4">
    <source>
        <dbReference type="EMBL" id="GMF29939.1"/>
    </source>
</evidence>
<dbReference type="CDD" id="cd01647">
    <property type="entry name" value="RT_LTR"/>
    <property type="match status" value="1"/>
</dbReference>
<dbReference type="InterPro" id="IPR043502">
    <property type="entry name" value="DNA/RNA_pol_sf"/>
</dbReference>
<evidence type="ECO:0000256" key="1">
    <source>
        <dbReference type="SAM" id="Coils"/>
    </source>
</evidence>
<dbReference type="InterPro" id="IPR051320">
    <property type="entry name" value="Viral_Replic_Matur_Polypro"/>
</dbReference>